<dbReference type="Gene3D" id="3.60.10.10">
    <property type="entry name" value="Endonuclease/exonuclease/phosphatase"/>
    <property type="match status" value="1"/>
</dbReference>
<keyword evidence="4" id="KW-0540">Nuclease</keyword>
<evidence type="ECO:0000259" key="3">
    <source>
        <dbReference type="Pfam" id="PF03372"/>
    </source>
</evidence>
<evidence type="ECO:0000256" key="2">
    <source>
        <dbReference type="SAM" id="Phobius"/>
    </source>
</evidence>
<keyword evidence="5" id="KW-1185">Reference proteome</keyword>
<dbReference type="SUPFAM" id="SSF56219">
    <property type="entry name" value="DNase I-like"/>
    <property type="match status" value="1"/>
</dbReference>
<comment type="caution">
    <text evidence="4">The sequence shown here is derived from an EMBL/GenBank/DDBJ whole genome shotgun (WGS) entry which is preliminary data.</text>
</comment>
<evidence type="ECO:0000313" key="5">
    <source>
        <dbReference type="Proteomes" id="UP001139207"/>
    </source>
</evidence>
<dbReference type="Proteomes" id="UP001139207">
    <property type="component" value="Unassembled WGS sequence"/>
</dbReference>
<dbReference type="Pfam" id="PF03372">
    <property type="entry name" value="Exo_endo_phos"/>
    <property type="match status" value="1"/>
</dbReference>
<keyword evidence="2" id="KW-0472">Membrane</keyword>
<dbReference type="AlphaFoldDB" id="A0A9X1WE35"/>
<dbReference type="RefSeq" id="WP_244803049.1">
    <property type="nucleotide sequence ID" value="NZ_JALIEA010000006.1"/>
</dbReference>
<organism evidence="4 5">
    <name type="scientific">Corynebacterium kalidii</name>
    <dbReference type="NCBI Taxonomy" id="2931982"/>
    <lineage>
        <taxon>Bacteria</taxon>
        <taxon>Bacillati</taxon>
        <taxon>Actinomycetota</taxon>
        <taxon>Actinomycetes</taxon>
        <taxon>Mycobacteriales</taxon>
        <taxon>Corynebacteriaceae</taxon>
        <taxon>Corynebacterium</taxon>
    </lineage>
</organism>
<feature type="transmembrane region" description="Helical" evidence="2">
    <location>
        <begin position="44"/>
        <end position="62"/>
    </location>
</feature>
<name>A0A9X1WE35_9CORY</name>
<dbReference type="GO" id="GO:0004519">
    <property type="term" value="F:endonuclease activity"/>
    <property type="evidence" value="ECO:0007669"/>
    <property type="project" value="UniProtKB-KW"/>
</dbReference>
<reference evidence="4" key="1">
    <citation type="submission" date="2022-04" db="EMBL/GenBank/DDBJ databases">
        <title>Corynebacterium kalidii LD5P10.</title>
        <authorList>
            <person name="Sun J.Q."/>
        </authorList>
    </citation>
    <scope>NUCLEOTIDE SEQUENCE</scope>
    <source>
        <strain evidence="4">LD5P10</strain>
    </source>
</reference>
<dbReference type="EMBL" id="JALIEA010000006">
    <property type="protein sequence ID" value="MCJ7857304.1"/>
    <property type="molecule type" value="Genomic_DNA"/>
</dbReference>
<keyword evidence="2" id="KW-0812">Transmembrane</keyword>
<feature type="transmembrane region" description="Helical" evidence="2">
    <location>
        <begin position="69"/>
        <end position="88"/>
    </location>
</feature>
<feature type="domain" description="Endonuclease/exonuclease/phosphatase" evidence="3">
    <location>
        <begin position="115"/>
        <end position="320"/>
    </location>
</feature>
<feature type="region of interest" description="Disordered" evidence="1">
    <location>
        <begin position="183"/>
        <end position="202"/>
    </location>
</feature>
<proteinExistence type="predicted"/>
<keyword evidence="4" id="KW-0255">Endonuclease</keyword>
<keyword evidence="2" id="KW-1133">Transmembrane helix</keyword>
<keyword evidence="4" id="KW-0378">Hydrolase</keyword>
<dbReference type="InterPro" id="IPR005135">
    <property type="entry name" value="Endo/exonuclease/phosphatase"/>
</dbReference>
<protein>
    <submittedName>
        <fullName evidence="4">Endonuclease/exonuclease/phosphatase family protein</fullName>
    </submittedName>
</protein>
<evidence type="ECO:0000313" key="4">
    <source>
        <dbReference type="EMBL" id="MCJ7857304.1"/>
    </source>
</evidence>
<gene>
    <name evidence="4" type="ORF">MUN33_01025</name>
</gene>
<sequence>MRRLLRAVPTGALVLFLVWASTPWWRVTGTLPDSLARFVPAAQAVFPVAVLGALLCLVVVCWQAWRRRAAWWSVVAVLLVVGVVLPVGTVTTRSGALGEASHGDAPGETLRVMALNTFFNGADDASVIDETRRLDPDFLVLTETSPAEVSAVARGTGLTATAPVEEGGGASGTAVLVRQDAPAPSRVTGDHGLTGHQTPSVRLAGSTPVDVYGVHTLPPAFSDLVTGWREDLGRLAGGFPDEGIPLVLAGDFNATVAHPEFRDLLDHTGLTRCEGGGWVHRPAGAPTWPDRFPLVRIDHVLVRDATCTDAGTVRVEGTDHRGVWADITV</sequence>
<dbReference type="InterPro" id="IPR036691">
    <property type="entry name" value="Endo/exonu/phosph_ase_sf"/>
</dbReference>
<accession>A0A9X1WE35</accession>
<evidence type="ECO:0000256" key="1">
    <source>
        <dbReference type="SAM" id="MobiDB-lite"/>
    </source>
</evidence>